<feature type="region of interest" description="Disordered" evidence="1">
    <location>
        <begin position="1"/>
        <end position="75"/>
    </location>
</feature>
<proteinExistence type="predicted"/>
<evidence type="ECO:0000313" key="3">
    <source>
        <dbReference type="Proteomes" id="UP000740926"/>
    </source>
</evidence>
<organism evidence="2 3">
    <name type="scientific">Rhizopus delemar</name>
    <dbReference type="NCBI Taxonomy" id="936053"/>
    <lineage>
        <taxon>Eukaryota</taxon>
        <taxon>Fungi</taxon>
        <taxon>Fungi incertae sedis</taxon>
        <taxon>Mucoromycota</taxon>
        <taxon>Mucoromycotina</taxon>
        <taxon>Mucoromycetes</taxon>
        <taxon>Mucorales</taxon>
        <taxon>Mucorineae</taxon>
        <taxon>Rhizopodaceae</taxon>
        <taxon>Rhizopus</taxon>
    </lineage>
</organism>
<dbReference type="Proteomes" id="UP000740926">
    <property type="component" value="Unassembled WGS sequence"/>
</dbReference>
<comment type="caution">
    <text evidence="2">The sequence shown here is derived from an EMBL/GenBank/DDBJ whole genome shotgun (WGS) entry which is preliminary data.</text>
</comment>
<dbReference type="AlphaFoldDB" id="A0A9P6XNX6"/>
<gene>
    <name evidence="2" type="ORF">G6F50_017855</name>
</gene>
<accession>A0A9P6XNX6</accession>
<protein>
    <submittedName>
        <fullName evidence="2">Uncharacterized protein</fullName>
    </submittedName>
</protein>
<dbReference type="EMBL" id="JAANIU010014455">
    <property type="protein sequence ID" value="KAG1529654.1"/>
    <property type="molecule type" value="Genomic_DNA"/>
</dbReference>
<feature type="compositionally biased region" description="Basic residues" evidence="1">
    <location>
        <begin position="62"/>
        <end position="75"/>
    </location>
</feature>
<feature type="compositionally biased region" description="Low complexity" evidence="1">
    <location>
        <begin position="52"/>
        <end position="61"/>
    </location>
</feature>
<evidence type="ECO:0000313" key="2">
    <source>
        <dbReference type="EMBL" id="KAG1529654.1"/>
    </source>
</evidence>
<name>A0A9P6XNX6_9FUNG</name>
<keyword evidence="3" id="KW-1185">Reference proteome</keyword>
<evidence type="ECO:0000256" key="1">
    <source>
        <dbReference type="SAM" id="MobiDB-lite"/>
    </source>
</evidence>
<sequence>MEDDGGQTDVPLDHRQGTVVPRGVALPGHRQHRPREAAPGRDPAAGHHRQGGARSAAGSGLRSRRRAAGRARSRR</sequence>
<reference evidence="2 3" key="1">
    <citation type="journal article" date="2020" name="Microb. Genom.">
        <title>Genetic diversity of clinical and environmental Mucorales isolates obtained from an investigation of mucormycosis cases among solid organ transplant recipients.</title>
        <authorList>
            <person name="Nguyen M.H."/>
            <person name="Kaul D."/>
            <person name="Muto C."/>
            <person name="Cheng S.J."/>
            <person name="Richter R.A."/>
            <person name="Bruno V.M."/>
            <person name="Liu G."/>
            <person name="Beyhan S."/>
            <person name="Sundermann A.J."/>
            <person name="Mounaud S."/>
            <person name="Pasculle A.W."/>
            <person name="Nierman W.C."/>
            <person name="Driscoll E."/>
            <person name="Cumbie R."/>
            <person name="Clancy C.J."/>
            <person name="Dupont C.L."/>
        </authorList>
    </citation>
    <scope>NUCLEOTIDE SEQUENCE [LARGE SCALE GENOMIC DNA]</scope>
    <source>
        <strain evidence="2 3">GL24</strain>
    </source>
</reference>